<feature type="compositionally biased region" description="Polar residues" evidence="1">
    <location>
        <begin position="330"/>
        <end position="343"/>
    </location>
</feature>
<dbReference type="InterPro" id="IPR036691">
    <property type="entry name" value="Endo/exonu/phosph_ase_sf"/>
</dbReference>
<feature type="region of interest" description="Disordered" evidence="1">
    <location>
        <begin position="320"/>
        <end position="395"/>
    </location>
</feature>
<dbReference type="Pfam" id="PF07530">
    <property type="entry name" value="PRE_C2HC"/>
    <property type="match status" value="1"/>
</dbReference>
<feature type="non-terminal residue" evidence="3">
    <location>
        <position position="1"/>
    </location>
</feature>
<keyword evidence="3" id="KW-0808">Transferase</keyword>
<name>A0A8X6H9B7_TRICU</name>
<dbReference type="OrthoDB" id="8123891at2759"/>
<keyword evidence="3" id="KW-0695">RNA-directed DNA polymerase</keyword>
<feature type="compositionally biased region" description="Polar residues" evidence="1">
    <location>
        <begin position="361"/>
        <end position="379"/>
    </location>
</feature>
<dbReference type="Proteomes" id="UP000887116">
    <property type="component" value="Unassembled WGS sequence"/>
</dbReference>
<feature type="compositionally biased region" description="Pro residues" evidence="1">
    <location>
        <begin position="72"/>
        <end position="90"/>
    </location>
</feature>
<reference evidence="3" key="1">
    <citation type="submission" date="2020-07" db="EMBL/GenBank/DDBJ databases">
        <title>Multicomponent nature underlies the extraordinary mechanical properties of spider dragline silk.</title>
        <authorList>
            <person name="Kono N."/>
            <person name="Nakamura H."/>
            <person name="Mori M."/>
            <person name="Yoshida Y."/>
            <person name="Ohtoshi R."/>
            <person name="Malay A.D."/>
            <person name="Moran D.A.P."/>
            <person name="Tomita M."/>
            <person name="Numata K."/>
            <person name="Arakawa K."/>
        </authorList>
    </citation>
    <scope>NUCLEOTIDE SEQUENCE</scope>
</reference>
<organism evidence="3 4">
    <name type="scientific">Trichonephila clavata</name>
    <name type="common">Joro spider</name>
    <name type="synonym">Nephila clavata</name>
    <dbReference type="NCBI Taxonomy" id="2740835"/>
    <lineage>
        <taxon>Eukaryota</taxon>
        <taxon>Metazoa</taxon>
        <taxon>Ecdysozoa</taxon>
        <taxon>Arthropoda</taxon>
        <taxon>Chelicerata</taxon>
        <taxon>Arachnida</taxon>
        <taxon>Araneae</taxon>
        <taxon>Araneomorphae</taxon>
        <taxon>Entelegynae</taxon>
        <taxon>Araneoidea</taxon>
        <taxon>Nephilidae</taxon>
        <taxon>Trichonephila</taxon>
    </lineage>
</organism>
<dbReference type="AlphaFoldDB" id="A0A8X6H9B7"/>
<protein>
    <submittedName>
        <fullName evidence="3">Putative RNA-directed DNA polymerase from transposon X-element</fullName>
    </submittedName>
</protein>
<dbReference type="GO" id="GO:0003964">
    <property type="term" value="F:RNA-directed DNA polymerase activity"/>
    <property type="evidence" value="ECO:0007669"/>
    <property type="project" value="UniProtKB-KW"/>
</dbReference>
<dbReference type="SUPFAM" id="SSF56219">
    <property type="entry name" value="DNase I-like"/>
    <property type="match status" value="1"/>
</dbReference>
<feature type="compositionally biased region" description="Basic and acidic residues" evidence="1">
    <location>
        <begin position="320"/>
        <end position="329"/>
    </location>
</feature>
<feature type="compositionally biased region" description="Basic and acidic residues" evidence="1">
    <location>
        <begin position="59"/>
        <end position="69"/>
    </location>
</feature>
<dbReference type="Pfam" id="PF14529">
    <property type="entry name" value="Exo_endo_phos_2"/>
    <property type="match status" value="1"/>
</dbReference>
<dbReference type="InterPro" id="IPR006579">
    <property type="entry name" value="Pre_C2HC_dom"/>
</dbReference>
<feature type="domain" description="Pre-C2HC" evidence="2">
    <location>
        <begin position="170"/>
        <end position="238"/>
    </location>
</feature>
<keyword evidence="4" id="KW-1185">Reference proteome</keyword>
<dbReference type="InterPro" id="IPR005135">
    <property type="entry name" value="Endo/exonuclease/phosphatase"/>
</dbReference>
<proteinExistence type="predicted"/>
<feature type="region of interest" description="Disordered" evidence="1">
    <location>
        <begin position="1"/>
        <end position="91"/>
    </location>
</feature>
<evidence type="ECO:0000256" key="1">
    <source>
        <dbReference type="SAM" id="MobiDB-lite"/>
    </source>
</evidence>
<sequence>ISQRFAIPINNDTPFTPVKGRKNNRKSPTPPPEIVNKKPRITATETSNKFNNLAIDDPSAPRDEGKNEDVIPPLPPKTPEAPRFRPPPPITIDNVSNSAAFLKKLQTMTKEDFMERVIGKGLRIYPKTPQAYRTIRSYIDKEKLETYTYQLSEEKELKAVIRGMPSDMPPQEIMDALLELGITVNDCHVMTNRKTGLPMPLFLISLPKNDANRDVYNITELCYMKIIVEILNKRHGPAQCFRCQGFFHSSKYCTRNPKCVKCGKPHFTKDCKKTRDTEATCCHCQGNHPANYSGCPKNPLNKPPPPPKVNFWEERTRKRKEMMEAEKLKSQASSSTQDPAENNSSKPQPSKPQPDRPKPQTQPESPSSKPTQAFSTPSDNFKIPKWSSSCPRNDRLTHRGGGTAILVKNSIAHHSINIFTSTVGITSIEIEGPSGNIAVCSLYRSPTSSVHSFILDLIKIFRNKSQCIVVGDFNAKRRSWNPHGTINKAGTALHNYSRSCGYVISAPYDPTRIPSQLNHIPFVIDIGLSCGLNNITVECRYELTSDHNPVHFVINFNFHISHLLNCKTITNWNKFQDILSTTIAGNPTINNTEEIEEAINSLNYNIHTAINQSSKFKSMKQDFTLVPYSTRIKIREKTGFGNSGNKLATHR</sequence>
<evidence type="ECO:0000313" key="3">
    <source>
        <dbReference type="EMBL" id="GFR19666.1"/>
    </source>
</evidence>
<dbReference type="SMART" id="SM00596">
    <property type="entry name" value="PRE_C2HC"/>
    <property type="match status" value="1"/>
</dbReference>
<evidence type="ECO:0000313" key="4">
    <source>
        <dbReference type="Proteomes" id="UP000887116"/>
    </source>
</evidence>
<evidence type="ECO:0000259" key="2">
    <source>
        <dbReference type="SMART" id="SM00596"/>
    </source>
</evidence>
<accession>A0A8X6H9B7</accession>
<dbReference type="EMBL" id="BMAO01007946">
    <property type="protein sequence ID" value="GFR19666.1"/>
    <property type="molecule type" value="Genomic_DNA"/>
</dbReference>
<comment type="caution">
    <text evidence="3">The sequence shown here is derived from an EMBL/GenBank/DDBJ whole genome shotgun (WGS) entry which is preliminary data.</text>
</comment>
<dbReference type="PANTHER" id="PTHR33273:SF2">
    <property type="entry name" value="ENDONUCLEASE_EXONUCLEASE_PHOSPHATASE DOMAIN-CONTAINING PROTEIN"/>
    <property type="match status" value="1"/>
</dbReference>
<keyword evidence="3" id="KW-0548">Nucleotidyltransferase</keyword>
<dbReference type="PANTHER" id="PTHR33273">
    <property type="entry name" value="DOMAIN-CONTAINING PROTEIN, PUTATIVE-RELATED"/>
    <property type="match status" value="1"/>
</dbReference>
<gene>
    <name evidence="3" type="primary">X-elementORF2_599</name>
    <name evidence="3" type="ORF">TNCT_282071</name>
</gene>
<dbReference type="Gene3D" id="3.60.10.10">
    <property type="entry name" value="Endonuclease/exonuclease/phosphatase"/>
    <property type="match status" value="1"/>
</dbReference>